<evidence type="ECO:0000256" key="2">
    <source>
        <dbReference type="SAM" id="SignalP"/>
    </source>
</evidence>
<dbReference type="PROSITE" id="PS51465">
    <property type="entry name" value="KAZAL_2"/>
    <property type="match status" value="1"/>
</dbReference>
<dbReference type="Gene3D" id="3.30.60.30">
    <property type="match status" value="1"/>
</dbReference>
<dbReference type="EMBL" id="JH767138">
    <property type="protein sequence ID" value="EQC39500.1"/>
    <property type="molecule type" value="Genomic_DNA"/>
</dbReference>
<feature type="signal peptide" evidence="2">
    <location>
        <begin position="1"/>
        <end position="20"/>
    </location>
</feature>
<dbReference type="CDD" id="cd00104">
    <property type="entry name" value="KAZAL_FS"/>
    <property type="match status" value="1"/>
</dbReference>
<evidence type="ECO:0000256" key="1">
    <source>
        <dbReference type="SAM" id="MobiDB-lite"/>
    </source>
</evidence>
<gene>
    <name evidence="4" type="ORF">SDRG_02940</name>
</gene>
<evidence type="ECO:0000259" key="3">
    <source>
        <dbReference type="PROSITE" id="PS51465"/>
    </source>
</evidence>
<protein>
    <recommendedName>
        <fullName evidence="3">Kazal-like domain-containing protein</fullName>
    </recommendedName>
</protein>
<dbReference type="VEuPathDB" id="FungiDB:SDRG_02940"/>
<dbReference type="SUPFAM" id="SSF100895">
    <property type="entry name" value="Kazal-type serine protease inhibitors"/>
    <property type="match status" value="1"/>
</dbReference>
<dbReference type="InterPro" id="IPR036058">
    <property type="entry name" value="Kazal_dom_sf"/>
</dbReference>
<dbReference type="OrthoDB" id="126772at2759"/>
<dbReference type="GeneID" id="19943667"/>
<evidence type="ECO:0000313" key="5">
    <source>
        <dbReference type="Proteomes" id="UP000030762"/>
    </source>
</evidence>
<feature type="compositionally biased region" description="Polar residues" evidence="1">
    <location>
        <begin position="259"/>
        <end position="270"/>
    </location>
</feature>
<sequence length="342" mass="36398">MTEHWFLVFLLTLQMSWVDAVCYSSVVCRNDTSPTRMCSTYGPKAAVFDPTNSTRYGSQCECLYAKCLDRNVQCYAAPIDGQCPVVALEQLNAVGVDAVRPVCGSNGVTYNSYFHLKVARRLDARIQFVASFACPTPCAGDDCPRSYNASQPTYEACARSVRPCNATRAKICATDGVTSPVFFQNECYLAFGQCLNPSLQSTPGNPRCPKSLNTYSASVVPTVVDDQSGATAGIGNGSTNGSGSSVTSGSGFNVSTFGNFSEGSGHTNPPESGGYTYSPEDSALEFQNIVFYVGESLRTDSASEDAPKQPITTPPPVAMSAGRRTAVIIVVLFGCIVYSTVL</sequence>
<dbReference type="RefSeq" id="XP_008606772.1">
    <property type="nucleotide sequence ID" value="XM_008608550.1"/>
</dbReference>
<accession>T0QZP5</accession>
<dbReference type="InterPro" id="IPR002350">
    <property type="entry name" value="Kazal_dom"/>
</dbReference>
<keyword evidence="2" id="KW-0732">Signal</keyword>
<proteinExistence type="predicted"/>
<dbReference type="Proteomes" id="UP000030762">
    <property type="component" value="Unassembled WGS sequence"/>
</dbReference>
<organism evidence="4 5">
    <name type="scientific">Saprolegnia diclina (strain VS20)</name>
    <dbReference type="NCBI Taxonomy" id="1156394"/>
    <lineage>
        <taxon>Eukaryota</taxon>
        <taxon>Sar</taxon>
        <taxon>Stramenopiles</taxon>
        <taxon>Oomycota</taxon>
        <taxon>Saprolegniomycetes</taxon>
        <taxon>Saprolegniales</taxon>
        <taxon>Saprolegniaceae</taxon>
        <taxon>Saprolegnia</taxon>
    </lineage>
</organism>
<feature type="chain" id="PRO_5004583616" description="Kazal-like domain-containing protein" evidence="2">
    <location>
        <begin position="21"/>
        <end position="342"/>
    </location>
</feature>
<dbReference type="Pfam" id="PF07648">
    <property type="entry name" value="Kazal_2"/>
    <property type="match status" value="2"/>
</dbReference>
<dbReference type="InParanoid" id="T0QZP5"/>
<name>T0QZP5_SAPDV</name>
<dbReference type="AlphaFoldDB" id="T0QZP5"/>
<feature type="region of interest" description="Disordered" evidence="1">
    <location>
        <begin position="259"/>
        <end position="278"/>
    </location>
</feature>
<evidence type="ECO:0000313" key="4">
    <source>
        <dbReference type="EMBL" id="EQC39500.1"/>
    </source>
</evidence>
<feature type="domain" description="Kazal-like" evidence="3">
    <location>
        <begin position="151"/>
        <end position="210"/>
    </location>
</feature>
<reference evidence="4 5" key="1">
    <citation type="submission" date="2012-04" db="EMBL/GenBank/DDBJ databases">
        <title>The Genome Sequence of Saprolegnia declina VS20.</title>
        <authorList>
            <consortium name="The Broad Institute Genome Sequencing Platform"/>
            <person name="Russ C."/>
            <person name="Nusbaum C."/>
            <person name="Tyler B."/>
            <person name="van West P."/>
            <person name="Dieguez-Uribeondo J."/>
            <person name="de Bruijn I."/>
            <person name="Tripathy S."/>
            <person name="Jiang R."/>
            <person name="Young S.K."/>
            <person name="Zeng Q."/>
            <person name="Gargeya S."/>
            <person name="Fitzgerald M."/>
            <person name="Haas B."/>
            <person name="Abouelleil A."/>
            <person name="Alvarado L."/>
            <person name="Arachchi H.M."/>
            <person name="Berlin A."/>
            <person name="Chapman S.B."/>
            <person name="Goldberg J."/>
            <person name="Griggs A."/>
            <person name="Gujja S."/>
            <person name="Hansen M."/>
            <person name="Howarth C."/>
            <person name="Imamovic A."/>
            <person name="Larimer J."/>
            <person name="McCowen C."/>
            <person name="Montmayeur A."/>
            <person name="Murphy C."/>
            <person name="Neiman D."/>
            <person name="Pearson M."/>
            <person name="Priest M."/>
            <person name="Roberts A."/>
            <person name="Saif S."/>
            <person name="Shea T."/>
            <person name="Sisk P."/>
            <person name="Sykes S."/>
            <person name="Wortman J."/>
            <person name="Nusbaum C."/>
            <person name="Birren B."/>
        </authorList>
    </citation>
    <scope>NUCLEOTIDE SEQUENCE [LARGE SCALE GENOMIC DNA]</scope>
    <source>
        <strain evidence="4 5">VS20</strain>
    </source>
</reference>
<keyword evidence="5" id="KW-1185">Reference proteome</keyword>